<organism evidence="2 3">
    <name type="scientific">Aspergillus aculeatus (strain ATCC 16872 / CBS 172.66 / WB 5094)</name>
    <dbReference type="NCBI Taxonomy" id="690307"/>
    <lineage>
        <taxon>Eukaryota</taxon>
        <taxon>Fungi</taxon>
        <taxon>Dikarya</taxon>
        <taxon>Ascomycota</taxon>
        <taxon>Pezizomycotina</taxon>
        <taxon>Eurotiomycetes</taxon>
        <taxon>Eurotiomycetidae</taxon>
        <taxon>Eurotiales</taxon>
        <taxon>Aspergillaceae</taxon>
        <taxon>Aspergillus</taxon>
        <taxon>Aspergillus subgen. Circumdati</taxon>
    </lineage>
</organism>
<feature type="region of interest" description="Disordered" evidence="1">
    <location>
        <begin position="1"/>
        <end position="102"/>
    </location>
</feature>
<dbReference type="RefSeq" id="XP_020057761.1">
    <property type="nucleotide sequence ID" value="XM_020197406.1"/>
</dbReference>
<keyword evidence="3" id="KW-1185">Reference proteome</keyword>
<name>A0A1L9WYU7_ASPA1</name>
<dbReference type="AlphaFoldDB" id="A0A1L9WYU7"/>
<gene>
    <name evidence="2" type="ORF">ASPACDRAFT_1854798</name>
</gene>
<protein>
    <submittedName>
        <fullName evidence="2">Uncharacterized protein</fullName>
    </submittedName>
</protein>
<dbReference type="Proteomes" id="UP000184546">
    <property type="component" value="Unassembled WGS sequence"/>
</dbReference>
<accession>A0A1L9WYU7</accession>
<dbReference type="VEuPathDB" id="FungiDB:ASPACDRAFT_1854798"/>
<evidence type="ECO:0000256" key="1">
    <source>
        <dbReference type="SAM" id="MobiDB-lite"/>
    </source>
</evidence>
<evidence type="ECO:0000313" key="2">
    <source>
        <dbReference type="EMBL" id="OJK01422.1"/>
    </source>
</evidence>
<evidence type="ECO:0000313" key="3">
    <source>
        <dbReference type="Proteomes" id="UP000184546"/>
    </source>
</evidence>
<reference evidence="3" key="1">
    <citation type="journal article" date="2017" name="Genome Biol.">
        <title>Comparative genomics reveals high biological diversity and specific adaptations in the industrially and medically important fungal genus Aspergillus.</title>
        <authorList>
            <person name="de Vries R.P."/>
            <person name="Riley R."/>
            <person name="Wiebenga A."/>
            <person name="Aguilar-Osorio G."/>
            <person name="Amillis S."/>
            <person name="Uchima C.A."/>
            <person name="Anderluh G."/>
            <person name="Asadollahi M."/>
            <person name="Askin M."/>
            <person name="Barry K."/>
            <person name="Battaglia E."/>
            <person name="Bayram O."/>
            <person name="Benocci T."/>
            <person name="Braus-Stromeyer S.A."/>
            <person name="Caldana C."/>
            <person name="Canovas D."/>
            <person name="Cerqueira G.C."/>
            <person name="Chen F."/>
            <person name="Chen W."/>
            <person name="Choi C."/>
            <person name="Clum A."/>
            <person name="Dos Santos R.A."/>
            <person name="Damasio A.R."/>
            <person name="Diallinas G."/>
            <person name="Emri T."/>
            <person name="Fekete E."/>
            <person name="Flipphi M."/>
            <person name="Freyberg S."/>
            <person name="Gallo A."/>
            <person name="Gournas C."/>
            <person name="Habgood R."/>
            <person name="Hainaut M."/>
            <person name="Harispe M.L."/>
            <person name="Henrissat B."/>
            <person name="Hilden K.S."/>
            <person name="Hope R."/>
            <person name="Hossain A."/>
            <person name="Karabika E."/>
            <person name="Karaffa L."/>
            <person name="Karanyi Z."/>
            <person name="Krasevec N."/>
            <person name="Kuo A."/>
            <person name="Kusch H."/>
            <person name="LaButti K."/>
            <person name="Lagendijk E.L."/>
            <person name="Lapidus A."/>
            <person name="Levasseur A."/>
            <person name="Lindquist E."/>
            <person name="Lipzen A."/>
            <person name="Logrieco A.F."/>
            <person name="MacCabe A."/>
            <person name="Maekelae M.R."/>
            <person name="Malavazi I."/>
            <person name="Melin P."/>
            <person name="Meyer V."/>
            <person name="Mielnichuk N."/>
            <person name="Miskei M."/>
            <person name="Molnar A.P."/>
            <person name="Mule G."/>
            <person name="Ngan C.Y."/>
            <person name="Orejas M."/>
            <person name="Orosz E."/>
            <person name="Ouedraogo J.P."/>
            <person name="Overkamp K.M."/>
            <person name="Park H.-S."/>
            <person name="Perrone G."/>
            <person name="Piumi F."/>
            <person name="Punt P.J."/>
            <person name="Ram A.F."/>
            <person name="Ramon A."/>
            <person name="Rauscher S."/>
            <person name="Record E."/>
            <person name="Riano-Pachon D.M."/>
            <person name="Robert V."/>
            <person name="Roehrig J."/>
            <person name="Ruller R."/>
            <person name="Salamov A."/>
            <person name="Salih N.S."/>
            <person name="Samson R.A."/>
            <person name="Sandor E."/>
            <person name="Sanguinetti M."/>
            <person name="Schuetze T."/>
            <person name="Sepcic K."/>
            <person name="Shelest E."/>
            <person name="Sherlock G."/>
            <person name="Sophianopoulou V."/>
            <person name="Squina F.M."/>
            <person name="Sun H."/>
            <person name="Susca A."/>
            <person name="Todd R.B."/>
            <person name="Tsang A."/>
            <person name="Unkles S.E."/>
            <person name="van de Wiele N."/>
            <person name="van Rossen-Uffink D."/>
            <person name="Oliveira J.V."/>
            <person name="Vesth T.C."/>
            <person name="Visser J."/>
            <person name="Yu J.-H."/>
            <person name="Zhou M."/>
            <person name="Andersen M.R."/>
            <person name="Archer D.B."/>
            <person name="Baker S.E."/>
            <person name="Benoit I."/>
            <person name="Brakhage A.A."/>
            <person name="Braus G.H."/>
            <person name="Fischer R."/>
            <person name="Frisvad J.C."/>
            <person name="Goldman G.H."/>
            <person name="Houbraken J."/>
            <person name="Oakley B."/>
            <person name="Pocsi I."/>
            <person name="Scazzocchio C."/>
            <person name="Seiboth B."/>
            <person name="vanKuyk P.A."/>
            <person name="Wortman J."/>
            <person name="Dyer P.S."/>
            <person name="Grigoriev I.V."/>
        </authorList>
    </citation>
    <scope>NUCLEOTIDE SEQUENCE [LARGE SCALE GENOMIC DNA]</scope>
    <source>
        <strain evidence="3">ATCC 16872 / CBS 172.66 / WB 5094</strain>
    </source>
</reference>
<proteinExistence type="predicted"/>
<dbReference type="GeneID" id="30971220"/>
<sequence>MERSENLPPGSVEYIGPAFPDRGHVPPPASFSGASQNPRRSQGGGLFGMFTGRRHTRARDHPESPESPVATPRGGPPQSLAPAVEQRPQPAPQAHPSSHLWGQPFRSHLAVGSMVSSHLRQQELRPGGRYQPEAYHLEQIRQEVLEFRRQHENDWKFNDAI</sequence>
<dbReference type="EMBL" id="KV878974">
    <property type="protein sequence ID" value="OJK01422.1"/>
    <property type="molecule type" value="Genomic_DNA"/>
</dbReference>